<feature type="region of interest" description="Disordered" evidence="2">
    <location>
        <begin position="1"/>
        <end position="53"/>
    </location>
</feature>
<comment type="caution">
    <text evidence="3">The sequence shown here is derived from an EMBL/GenBank/DDBJ whole genome shotgun (WGS) entry which is preliminary data.</text>
</comment>
<reference evidence="4" key="1">
    <citation type="journal article" date="2019" name="Int. J. Syst. Evol. Microbiol.">
        <title>The Global Catalogue of Microorganisms (GCM) 10K type strain sequencing project: providing services to taxonomists for standard genome sequencing and annotation.</title>
        <authorList>
            <consortium name="The Broad Institute Genomics Platform"/>
            <consortium name="The Broad Institute Genome Sequencing Center for Infectious Disease"/>
            <person name="Wu L."/>
            <person name="Ma J."/>
        </authorList>
    </citation>
    <scope>NUCLEOTIDE SEQUENCE [LARGE SCALE GENOMIC DNA]</scope>
    <source>
        <strain evidence="4">KCTC 33676</strain>
    </source>
</reference>
<dbReference type="RefSeq" id="WP_379929613.1">
    <property type="nucleotide sequence ID" value="NZ_JBHUMM010000023.1"/>
</dbReference>
<evidence type="ECO:0000256" key="2">
    <source>
        <dbReference type="SAM" id="MobiDB-lite"/>
    </source>
</evidence>
<dbReference type="InterPro" id="IPR012614">
    <property type="entry name" value="SASP_SspP"/>
</dbReference>
<name>A0ABW5RBK5_9BACL</name>
<proteinExistence type="predicted"/>
<dbReference type="Proteomes" id="UP001597497">
    <property type="component" value="Unassembled WGS sequence"/>
</dbReference>
<protein>
    <submittedName>
        <fullName evidence="3">Small acid-soluble spore protein P</fullName>
    </submittedName>
</protein>
<keyword evidence="4" id="KW-1185">Reference proteome</keyword>
<keyword evidence="1" id="KW-0749">Sporulation</keyword>
<gene>
    <name evidence="3" type="ORF">ACFSUC_10890</name>
</gene>
<evidence type="ECO:0000256" key="1">
    <source>
        <dbReference type="ARBA" id="ARBA00022969"/>
    </source>
</evidence>
<dbReference type="Pfam" id="PF08179">
    <property type="entry name" value="SspP"/>
    <property type="match status" value="1"/>
</dbReference>
<accession>A0ABW5RBK5</accession>
<evidence type="ECO:0000313" key="4">
    <source>
        <dbReference type="Proteomes" id="UP001597497"/>
    </source>
</evidence>
<sequence>MNDKMYTPPNPHELTNRHNAETVIGDGPLSGSKKTKTANHSRQNQQSSGSGHR</sequence>
<feature type="compositionally biased region" description="Polar residues" evidence="2">
    <location>
        <begin position="40"/>
        <end position="53"/>
    </location>
</feature>
<organism evidence="3 4">
    <name type="scientific">Marinicrinis sediminis</name>
    <dbReference type="NCBI Taxonomy" id="1652465"/>
    <lineage>
        <taxon>Bacteria</taxon>
        <taxon>Bacillati</taxon>
        <taxon>Bacillota</taxon>
        <taxon>Bacilli</taxon>
        <taxon>Bacillales</taxon>
        <taxon>Paenibacillaceae</taxon>
    </lineage>
</organism>
<dbReference type="EMBL" id="JBHUMM010000023">
    <property type="protein sequence ID" value="MFD2672110.1"/>
    <property type="molecule type" value="Genomic_DNA"/>
</dbReference>
<evidence type="ECO:0000313" key="3">
    <source>
        <dbReference type="EMBL" id="MFD2672110.1"/>
    </source>
</evidence>